<dbReference type="PANTHER" id="PTHR43520:SF8">
    <property type="entry name" value="P-TYPE CU(+) TRANSPORTER"/>
    <property type="match status" value="1"/>
</dbReference>
<dbReference type="InterPro" id="IPR017969">
    <property type="entry name" value="Heavy-metal-associated_CS"/>
</dbReference>
<dbReference type="CDD" id="cd00371">
    <property type="entry name" value="HMA"/>
    <property type="match status" value="4"/>
</dbReference>
<evidence type="ECO:0000256" key="9">
    <source>
        <dbReference type="ARBA" id="ARBA00022842"/>
    </source>
</evidence>
<keyword evidence="13 15" id="KW-0472">Membrane</keyword>
<evidence type="ECO:0000256" key="3">
    <source>
        <dbReference type="ARBA" id="ARBA00022448"/>
    </source>
</evidence>
<comment type="subcellular location">
    <subcellularLocation>
        <location evidence="1">Endomembrane system</location>
        <topology evidence="1">Multi-pass membrane protein</topology>
    </subcellularLocation>
</comment>
<dbReference type="SUPFAM" id="SSF81653">
    <property type="entry name" value="Calcium ATPase, transduction domain A"/>
    <property type="match status" value="1"/>
</dbReference>
<dbReference type="InterPro" id="IPR008250">
    <property type="entry name" value="ATPase_P-typ_transduc_dom_A_sf"/>
</dbReference>
<keyword evidence="11 15" id="KW-1133">Transmembrane helix</keyword>
<dbReference type="GO" id="GO:0005507">
    <property type="term" value="F:copper ion binding"/>
    <property type="evidence" value="ECO:0007669"/>
    <property type="project" value="InterPro"/>
</dbReference>
<keyword evidence="7" id="KW-0406">Ion transport</keyword>
<proteinExistence type="predicted"/>
<keyword evidence="10" id="KW-1278">Translocase</keyword>
<feature type="transmembrane region" description="Helical" evidence="15">
    <location>
        <begin position="487"/>
        <end position="509"/>
    </location>
</feature>
<dbReference type="Gene3D" id="3.30.70.100">
    <property type="match status" value="4"/>
</dbReference>
<feature type="compositionally biased region" description="Basic residues" evidence="14">
    <location>
        <begin position="656"/>
        <end position="667"/>
    </location>
</feature>
<feature type="domain" description="HMA" evidence="16">
    <location>
        <begin position="354"/>
        <end position="420"/>
    </location>
</feature>
<dbReference type="InterPro" id="IPR036163">
    <property type="entry name" value="HMA_dom_sf"/>
</dbReference>
<evidence type="ECO:0000256" key="2">
    <source>
        <dbReference type="ARBA" id="ARBA00012517"/>
    </source>
</evidence>
<dbReference type="Pfam" id="PF00403">
    <property type="entry name" value="HMA"/>
    <property type="match status" value="4"/>
</dbReference>
<dbReference type="FunFam" id="3.30.70.100:FF:000001">
    <property type="entry name" value="ATPase copper transporting beta"/>
    <property type="match status" value="4"/>
</dbReference>
<dbReference type="EC" id="7.2.2.8" evidence="2"/>
<dbReference type="SUPFAM" id="SSF55008">
    <property type="entry name" value="HMA, heavy metal-associated domain"/>
    <property type="match status" value="4"/>
</dbReference>
<keyword evidence="7" id="KW-0187">Copper transport</keyword>
<dbReference type="PROSITE" id="PS50846">
    <property type="entry name" value="HMA_2"/>
    <property type="match status" value="4"/>
</dbReference>
<keyword evidence="4 15" id="KW-0812">Transmembrane</keyword>
<dbReference type="GO" id="GO:0005524">
    <property type="term" value="F:ATP binding"/>
    <property type="evidence" value="ECO:0007669"/>
    <property type="project" value="UniProtKB-KW"/>
</dbReference>
<evidence type="ECO:0000256" key="6">
    <source>
        <dbReference type="ARBA" id="ARBA00022741"/>
    </source>
</evidence>
<evidence type="ECO:0000256" key="8">
    <source>
        <dbReference type="ARBA" id="ARBA00022840"/>
    </source>
</evidence>
<dbReference type="PROSITE" id="PS01047">
    <property type="entry name" value="HMA_1"/>
    <property type="match status" value="3"/>
</dbReference>
<keyword evidence="8" id="KW-0067">ATP-binding</keyword>
<feature type="domain" description="HMA" evidence="16">
    <location>
        <begin position="179"/>
        <end position="244"/>
    </location>
</feature>
<feature type="domain" description="HMA" evidence="16">
    <location>
        <begin position="278"/>
        <end position="344"/>
    </location>
</feature>
<dbReference type="FunFam" id="2.70.150.10:FF:000002">
    <property type="entry name" value="Copper-transporting ATPase 1, putative"/>
    <property type="match status" value="1"/>
</dbReference>
<evidence type="ECO:0000256" key="10">
    <source>
        <dbReference type="ARBA" id="ARBA00022967"/>
    </source>
</evidence>
<evidence type="ECO:0000256" key="7">
    <source>
        <dbReference type="ARBA" id="ARBA00022796"/>
    </source>
</evidence>
<evidence type="ECO:0000256" key="13">
    <source>
        <dbReference type="ARBA" id="ARBA00023136"/>
    </source>
</evidence>
<dbReference type="Pfam" id="PF00122">
    <property type="entry name" value="E1-E2_ATPase"/>
    <property type="match status" value="1"/>
</dbReference>
<dbReference type="GO" id="GO:0140581">
    <property type="term" value="F:P-type monovalent copper transporter activity"/>
    <property type="evidence" value="ECO:0007669"/>
    <property type="project" value="UniProtKB-EC"/>
</dbReference>
<dbReference type="AlphaFoldDB" id="A0A1Y1N286"/>
<evidence type="ECO:0000256" key="12">
    <source>
        <dbReference type="ARBA" id="ARBA00023008"/>
    </source>
</evidence>
<evidence type="ECO:0000256" key="1">
    <source>
        <dbReference type="ARBA" id="ARBA00004127"/>
    </source>
</evidence>
<dbReference type="InterPro" id="IPR006122">
    <property type="entry name" value="HMA_Cu_ion-bd"/>
</dbReference>
<dbReference type="NCBIfam" id="TIGR00003">
    <property type="entry name" value="copper ion binding protein"/>
    <property type="match status" value="4"/>
</dbReference>
<dbReference type="GO" id="GO:0043682">
    <property type="term" value="F:P-type divalent copper transporter activity"/>
    <property type="evidence" value="ECO:0007669"/>
    <property type="project" value="TreeGrafter"/>
</dbReference>
<evidence type="ECO:0000259" key="16">
    <source>
        <dbReference type="PROSITE" id="PS50846"/>
    </source>
</evidence>
<organism evidence="17">
    <name type="scientific">Photinus pyralis</name>
    <name type="common">Common eastern firefly</name>
    <name type="synonym">Lampyris pyralis</name>
    <dbReference type="NCBI Taxonomy" id="7054"/>
    <lineage>
        <taxon>Eukaryota</taxon>
        <taxon>Metazoa</taxon>
        <taxon>Ecdysozoa</taxon>
        <taxon>Arthropoda</taxon>
        <taxon>Hexapoda</taxon>
        <taxon>Insecta</taxon>
        <taxon>Pterygota</taxon>
        <taxon>Neoptera</taxon>
        <taxon>Endopterygota</taxon>
        <taxon>Coleoptera</taxon>
        <taxon>Polyphaga</taxon>
        <taxon>Elateriformia</taxon>
        <taxon>Elateroidea</taxon>
        <taxon>Lampyridae</taxon>
        <taxon>Lampyrinae</taxon>
        <taxon>Photinus</taxon>
    </lineage>
</organism>
<keyword evidence="5" id="KW-0479">Metal-binding</keyword>
<dbReference type="GO" id="GO:0005886">
    <property type="term" value="C:plasma membrane"/>
    <property type="evidence" value="ECO:0007669"/>
    <property type="project" value="TreeGrafter"/>
</dbReference>
<evidence type="ECO:0000256" key="11">
    <source>
        <dbReference type="ARBA" id="ARBA00022989"/>
    </source>
</evidence>
<keyword evidence="3" id="KW-0813">Transport</keyword>
<feature type="transmembrane region" description="Helical" evidence="15">
    <location>
        <begin position="440"/>
        <end position="467"/>
    </location>
</feature>
<dbReference type="PRINTS" id="PR00942">
    <property type="entry name" value="CUATPASEI"/>
</dbReference>
<feature type="transmembrane region" description="Helical" evidence="15">
    <location>
        <begin position="521"/>
        <end position="544"/>
    </location>
</feature>
<dbReference type="GO" id="GO:0015677">
    <property type="term" value="P:copper ion import"/>
    <property type="evidence" value="ECO:0007669"/>
    <property type="project" value="TreeGrafter"/>
</dbReference>
<accession>A0A1Y1N286</accession>
<evidence type="ECO:0000256" key="5">
    <source>
        <dbReference type="ARBA" id="ARBA00022723"/>
    </source>
</evidence>
<dbReference type="Gene3D" id="2.70.150.10">
    <property type="entry name" value="Calcium-transporting ATPase, cytoplasmic transduction domain A"/>
    <property type="match status" value="1"/>
</dbReference>
<name>A0A1Y1N286_PHOPY</name>
<evidence type="ECO:0000256" key="4">
    <source>
        <dbReference type="ARBA" id="ARBA00022692"/>
    </source>
</evidence>
<keyword evidence="6" id="KW-0547">Nucleotide-binding</keyword>
<keyword evidence="9" id="KW-0460">Magnesium</keyword>
<evidence type="ECO:0000256" key="14">
    <source>
        <dbReference type="SAM" id="MobiDB-lite"/>
    </source>
</evidence>
<feature type="region of interest" description="Disordered" evidence="14">
    <location>
        <begin position="646"/>
        <end position="667"/>
    </location>
</feature>
<sequence length="667" mass="73610">MALTMDSNVVRFVTKDTDKITRENYENFKTQIQKIDGTVVAYPQDLSYLDVTIPEANYHLVQDATETLGLRPLTDVSKESGASLLTATGDGYRNEAPGPESAVRVNIIGMTCQSCVRNIEETVGKRPGIVSIKVHLAEKFSFVLYDTSRLTPQDICDYIEDIGFEASLPLLQDSEGLVNTCVVHIEGMTCNSCVKSIEGMLSVKEGIRDVKVNLNDKEGIIQFVAKVSPDDIIEQIKDMGFDCYIKAVNGKTVKRDSDSPPHEIVQIQKQQEEDVYLEKCQLHIKGMTCGSCVAAIEKHCLKITGCHNILVALLAARAEVTYDPSCVTPREIADSISNLGFPSSVLQQAGAGESDVDLQISGMTCASCVYKIESSISQLPGVLGAKVALTTQKGRFRYDPEVTGARFIIDAINALGFHAELSSRERNNDYLKQKEEIRKWWHAFLVSLVFGGPCMLAMTYFMIAMSAGYMSHEEMCCVVPGLSLENLIMWVLSTPVLLFGGKHFFIQAAKALKHRTTNMDVLIAMATSISYVYSLCVIIAAMVLQQKTSPQTFFDTPPMLLLFISLGRWLEHIAKGQTSEALSRLLSLKATDAVLVTLGSEGEIRTESQVKVDLVQRGDYLKVIPGAKVPVDGRVVQGRSMCDESLITGESMPVPKKNRQQRHRRFD</sequence>
<protein>
    <recommendedName>
        <fullName evidence="2">P-type Cu(+) transporter</fullName>
        <ecNumber evidence="2">7.2.2.8</ecNumber>
    </recommendedName>
</protein>
<dbReference type="GO" id="GO:0055070">
    <property type="term" value="P:copper ion homeostasis"/>
    <property type="evidence" value="ECO:0007669"/>
    <property type="project" value="TreeGrafter"/>
</dbReference>
<evidence type="ECO:0000256" key="15">
    <source>
        <dbReference type="SAM" id="Phobius"/>
    </source>
</evidence>
<evidence type="ECO:0000313" key="17">
    <source>
        <dbReference type="EMBL" id="JAV90785.1"/>
    </source>
</evidence>
<reference evidence="17" key="1">
    <citation type="journal article" date="2016" name="Sci. Rep.">
        <title>Molecular characterization of firefly nuptial gifts: a multi-omics approach sheds light on postcopulatory sexual selection.</title>
        <authorList>
            <person name="Al-Wathiqui N."/>
            <person name="Fallon T.R."/>
            <person name="South A."/>
            <person name="Weng J.K."/>
            <person name="Lewis S.M."/>
        </authorList>
    </citation>
    <scope>NUCLEOTIDE SEQUENCE</scope>
</reference>
<feature type="domain" description="HMA" evidence="16">
    <location>
        <begin position="101"/>
        <end position="167"/>
    </location>
</feature>
<dbReference type="InterPro" id="IPR006121">
    <property type="entry name" value="HMA_dom"/>
</dbReference>
<dbReference type="PANTHER" id="PTHR43520">
    <property type="entry name" value="ATP7, ISOFORM B"/>
    <property type="match status" value="1"/>
</dbReference>
<dbReference type="GO" id="GO:0005802">
    <property type="term" value="C:trans-Golgi network"/>
    <property type="evidence" value="ECO:0007669"/>
    <property type="project" value="TreeGrafter"/>
</dbReference>
<dbReference type="EMBL" id="GEZM01017303">
    <property type="protein sequence ID" value="JAV90785.1"/>
    <property type="molecule type" value="Transcribed_RNA"/>
</dbReference>
<dbReference type="InterPro" id="IPR059000">
    <property type="entry name" value="ATPase_P-type_domA"/>
</dbReference>
<keyword evidence="12" id="KW-0186">Copper</keyword>